<protein>
    <submittedName>
        <fullName evidence="4">GvpL/GvpF family gas vesicle protein</fullName>
    </submittedName>
</protein>
<proteinExistence type="inferred from homology"/>
<evidence type="ECO:0000313" key="5">
    <source>
        <dbReference type="Proteomes" id="UP001589709"/>
    </source>
</evidence>
<reference evidence="4 5" key="1">
    <citation type="submission" date="2024-09" db="EMBL/GenBank/DDBJ databases">
        <authorList>
            <person name="Sun Q."/>
            <person name="Mori K."/>
        </authorList>
    </citation>
    <scope>NUCLEOTIDE SEQUENCE [LARGE SCALE GENOMIC DNA]</scope>
    <source>
        <strain evidence="4 5">JCM 6917</strain>
    </source>
</reference>
<dbReference type="PANTHER" id="PTHR36852">
    <property type="entry name" value="PROTEIN GVPL 2"/>
    <property type="match status" value="1"/>
</dbReference>
<dbReference type="Pfam" id="PF06386">
    <property type="entry name" value="GvpL_GvpF"/>
    <property type="match status" value="1"/>
</dbReference>
<accession>A0ABV5N6E9</accession>
<dbReference type="Proteomes" id="UP001589709">
    <property type="component" value="Unassembled WGS sequence"/>
</dbReference>
<keyword evidence="5" id="KW-1185">Reference proteome</keyword>
<evidence type="ECO:0000256" key="1">
    <source>
        <dbReference type="ARBA" id="ARBA00022987"/>
    </source>
</evidence>
<dbReference type="EMBL" id="JBHMCY010000053">
    <property type="protein sequence ID" value="MFB9465801.1"/>
    <property type="molecule type" value="Genomic_DNA"/>
</dbReference>
<name>A0ABV5N6E9_9ACTN</name>
<evidence type="ECO:0000313" key="4">
    <source>
        <dbReference type="EMBL" id="MFB9465801.1"/>
    </source>
</evidence>
<comment type="similarity">
    <text evidence="3">Belongs to the gas vesicle GvpF/GvpL family.</text>
</comment>
<dbReference type="InterPro" id="IPR009430">
    <property type="entry name" value="GvpL/GvpF"/>
</dbReference>
<comment type="caution">
    <text evidence="4">The sequence shown here is derived from an EMBL/GenBank/DDBJ whole genome shotgun (WGS) entry which is preliminary data.</text>
</comment>
<comment type="subcellular location">
    <subcellularLocation>
        <location evidence="2">Gas vesicle</location>
    </subcellularLocation>
</comment>
<sequence>MDDRLSYAYGVLRPAPSLERDALSAVRGVADAPVALVRHHDLAAAVSPVPRADFSEAALKAHLEDLEWLEGVARAHHGVVETLGAHATVLPLRLATVYLDDARVRDMLGERQETLTTLLDRLADHVEWGVKVYADASSPAARPAPADTAEAADPGRAYLRQRRQQRHAREDAWSAAAEAVRRIEGQAGTLAVAHARHRPQRGRLAGGAGGAGENVSNDAYLVPRERAEEFRALILDTAQGLPGIRVEVTGPWVPYSFAQVPDAQAAPEGAPQR</sequence>
<evidence type="ECO:0000256" key="3">
    <source>
        <dbReference type="ARBA" id="ARBA00035643"/>
    </source>
</evidence>
<organism evidence="4 5">
    <name type="scientific">Streptomyces cinereospinus</name>
    <dbReference type="NCBI Taxonomy" id="285561"/>
    <lineage>
        <taxon>Bacteria</taxon>
        <taxon>Bacillati</taxon>
        <taxon>Actinomycetota</taxon>
        <taxon>Actinomycetes</taxon>
        <taxon>Kitasatosporales</taxon>
        <taxon>Streptomycetaceae</taxon>
        <taxon>Streptomyces</taxon>
    </lineage>
</organism>
<gene>
    <name evidence="4" type="ORF">ACFF45_24605</name>
</gene>
<keyword evidence="1" id="KW-0304">Gas vesicle</keyword>
<evidence type="ECO:0000256" key="2">
    <source>
        <dbReference type="ARBA" id="ARBA00035108"/>
    </source>
</evidence>
<dbReference type="RefSeq" id="WP_381348622.1">
    <property type="nucleotide sequence ID" value="NZ_JBHMCY010000053.1"/>
</dbReference>
<dbReference type="PANTHER" id="PTHR36852:SF1">
    <property type="entry name" value="PROTEIN GVPL 2"/>
    <property type="match status" value="1"/>
</dbReference>